<dbReference type="AlphaFoldDB" id="A0A0R2BIM3"/>
<dbReference type="Proteomes" id="UP000051813">
    <property type="component" value="Unassembled WGS sequence"/>
</dbReference>
<dbReference type="EMBL" id="AYYK01000008">
    <property type="protein sequence ID" value="KRM78896.1"/>
    <property type="molecule type" value="Genomic_DNA"/>
</dbReference>
<name>A0A0R2BIM3_9LACO</name>
<organism evidence="3 4">
    <name type="scientific">Lapidilactobacillus dextrinicus DSM 20335</name>
    <dbReference type="NCBI Taxonomy" id="1423738"/>
    <lineage>
        <taxon>Bacteria</taxon>
        <taxon>Bacillati</taxon>
        <taxon>Bacillota</taxon>
        <taxon>Bacilli</taxon>
        <taxon>Lactobacillales</taxon>
        <taxon>Lactobacillaceae</taxon>
        <taxon>Lapidilactobacillus</taxon>
    </lineage>
</organism>
<accession>A0A0R2BIM3</accession>
<evidence type="ECO:0000313" key="4">
    <source>
        <dbReference type="Proteomes" id="UP000051813"/>
    </source>
</evidence>
<dbReference type="InterPro" id="IPR029058">
    <property type="entry name" value="AB_hydrolase_fold"/>
</dbReference>
<gene>
    <name evidence="3" type="ORF">FC84_GL000049</name>
</gene>
<keyword evidence="1" id="KW-0378">Hydrolase</keyword>
<comment type="caution">
    <text evidence="3">The sequence shown here is derived from an EMBL/GenBank/DDBJ whole genome shotgun (WGS) entry which is preliminary data.</text>
</comment>
<proteinExistence type="predicted"/>
<dbReference type="InterPro" id="IPR050300">
    <property type="entry name" value="GDXG_lipolytic_enzyme"/>
</dbReference>
<dbReference type="PATRIC" id="fig|1423738.3.peg.49"/>
<dbReference type="PANTHER" id="PTHR48081">
    <property type="entry name" value="AB HYDROLASE SUPERFAMILY PROTEIN C4A8.06C"/>
    <property type="match status" value="1"/>
</dbReference>
<dbReference type="GO" id="GO:0016787">
    <property type="term" value="F:hydrolase activity"/>
    <property type="evidence" value="ECO:0007669"/>
    <property type="project" value="UniProtKB-KW"/>
</dbReference>
<evidence type="ECO:0000259" key="2">
    <source>
        <dbReference type="Pfam" id="PF20434"/>
    </source>
</evidence>
<dbReference type="Gene3D" id="3.40.50.1820">
    <property type="entry name" value="alpha/beta hydrolase"/>
    <property type="match status" value="1"/>
</dbReference>
<dbReference type="STRING" id="1423738.FC84_GL000049"/>
<evidence type="ECO:0000313" key="3">
    <source>
        <dbReference type="EMBL" id="KRM78896.1"/>
    </source>
</evidence>
<feature type="domain" description="BD-FAE-like" evidence="2">
    <location>
        <begin position="35"/>
        <end position="221"/>
    </location>
</feature>
<protein>
    <submittedName>
        <fullName evidence="3">Xylan esterase lipase</fullName>
    </submittedName>
</protein>
<evidence type="ECO:0000256" key="1">
    <source>
        <dbReference type="ARBA" id="ARBA00022801"/>
    </source>
</evidence>
<dbReference type="Pfam" id="PF20434">
    <property type="entry name" value="BD-FAE"/>
    <property type="match status" value="1"/>
</dbReference>
<dbReference type="InterPro" id="IPR049492">
    <property type="entry name" value="BD-FAE-like_dom"/>
</dbReference>
<dbReference type="SUPFAM" id="SSF53474">
    <property type="entry name" value="alpha/beta-Hydrolases"/>
    <property type="match status" value="1"/>
</dbReference>
<keyword evidence="4" id="KW-1185">Reference proteome</keyword>
<sequence>MIIVQIIQKNLETPLSKRATVTGYIIDNSPEIDENRTRPAIVICPGGGFNVVSAREGEPIAVQMLARGFQAFVLDYSLAPARFPTQLLELAEAVKIIRQHANEWHVNPDQIVAAGFSAGGHIAAGLGTLWHSELFEEYGYNAADIKPNGLLLGYSVLTAGKYAHRGSMVNLLGDDFKDEKKRAFQSLEDHVDEKTPKAFMWTTFTDQAVPMENTLLFAEALRRHNVDFELHIFPTGSHGLSLGSEESQKKDNPANVQPEVQVWPDLFATWVKNQI</sequence>
<reference evidence="3 4" key="1">
    <citation type="journal article" date="2015" name="Genome Announc.">
        <title>Expanding the biotechnology potential of lactobacilli through comparative genomics of 213 strains and associated genera.</title>
        <authorList>
            <person name="Sun Z."/>
            <person name="Harris H.M."/>
            <person name="McCann A."/>
            <person name="Guo C."/>
            <person name="Argimon S."/>
            <person name="Zhang W."/>
            <person name="Yang X."/>
            <person name="Jeffery I.B."/>
            <person name="Cooney J.C."/>
            <person name="Kagawa T.F."/>
            <person name="Liu W."/>
            <person name="Song Y."/>
            <person name="Salvetti E."/>
            <person name="Wrobel A."/>
            <person name="Rasinkangas P."/>
            <person name="Parkhill J."/>
            <person name="Rea M.C."/>
            <person name="O'Sullivan O."/>
            <person name="Ritari J."/>
            <person name="Douillard F.P."/>
            <person name="Paul Ross R."/>
            <person name="Yang R."/>
            <person name="Briner A.E."/>
            <person name="Felis G.E."/>
            <person name="de Vos W.M."/>
            <person name="Barrangou R."/>
            <person name="Klaenhammer T.R."/>
            <person name="Caufield P.W."/>
            <person name="Cui Y."/>
            <person name="Zhang H."/>
            <person name="O'Toole P.W."/>
        </authorList>
    </citation>
    <scope>NUCLEOTIDE SEQUENCE [LARGE SCALE GENOMIC DNA]</scope>
    <source>
        <strain evidence="3 4">DSM 20335</strain>
    </source>
</reference>
<dbReference type="PANTHER" id="PTHR48081:SF6">
    <property type="entry name" value="PEPTIDASE S9 PROLYL OLIGOPEPTIDASE CATALYTIC DOMAIN-CONTAINING PROTEIN"/>
    <property type="match status" value="1"/>
</dbReference>